<feature type="transmembrane region" description="Helical" evidence="2">
    <location>
        <begin position="177"/>
        <end position="202"/>
    </location>
</feature>
<reference evidence="3" key="1">
    <citation type="submission" date="2021-06" db="EMBL/GenBank/DDBJ databases">
        <authorList>
            <person name="Kallberg Y."/>
            <person name="Tangrot J."/>
            <person name="Rosling A."/>
        </authorList>
    </citation>
    <scope>NUCLEOTIDE SEQUENCE</scope>
    <source>
        <strain evidence="3">CL551</strain>
    </source>
</reference>
<sequence length="280" mass="31277">METTNSQATEPLYVRQDSSSEPRKTVTFNLPQTSAESSSVLDDTALPNGYGSVSTEVSGSPEEYDDPFLLVSLRDQKKPLPRPKFVILLYLIALLDLAIVCICNLFLIHKENSDRWDWKKAEWDLEILAFLRFFVVVGVASSTWFQKLRWILGGACCLSSLYIIFKSNFMFQHKKPAHGYSLIIIASSFFFSQIHWVANIIVTTDARRRSSFLRDSSIYFEEEDSGNSGVYASDALTDGQAGSSSLRFYGATNDGGDVDKVPIGVSGGKIPQTPRTHEIF</sequence>
<protein>
    <submittedName>
        <fullName evidence="3">16286_t:CDS:1</fullName>
    </submittedName>
</protein>
<evidence type="ECO:0000313" key="3">
    <source>
        <dbReference type="EMBL" id="CAG8603423.1"/>
    </source>
</evidence>
<dbReference type="AlphaFoldDB" id="A0A9N9CJ49"/>
<keyword evidence="2" id="KW-0472">Membrane</keyword>
<organism evidence="3 4">
    <name type="scientific">Acaulospora morrowiae</name>
    <dbReference type="NCBI Taxonomy" id="94023"/>
    <lineage>
        <taxon>Eukaryota</taxon>
        <taxon>Fungi</taxon>
        <taxon>Fungi incertae sedis</taxon>
        <taxon>Mucoromycota</taxon>
        <taxon>Glomeromycotina</taxon>
        <taxon>Glomeromycetes</taxon>
        <taxon>Diversisporales</taxon>
        <taxon>Acaulosporaceae</taxon>
        <taxon>Acaulospora</taxon>
    </lineage>
</organism>
<feature type="transmembrane region" description="Helical" evidence="2">
    <location>
        <begin position="85"/>
        <end position="107"/>
    </location>
</feature>
<feature type="compositionally biased region" description="Polar residues" evidence="1">
    <location>
        <begin position="26"/>
        <end position="41"/>
    </location>
</feature>
<feature type="transmembrane region" description="Helical" evidence="2">
    <location>
        <begin position="150"/>
        <end position="171"/>
    </location>
</feature>
<evidence type="ECO:0000313" key="4">
    <source>
        <dbReference type="Proteomes" id="UP000789342"/>
    </source>
</evidence>
<keyword evidence="2" id="KW-0812">Transmembrane</keyword>
<keyword evidence="4" id="KW-1185">Reference proteome</keyword>
<gene>
    <name evidence="3" type="ORF">AMORRO_LOCUS7881</name>
</gene>
<proteinExistence type="predicted"/>
<feature type="transmembrane region" description="Helical" evidence="2">
    <location>
        <begin position="127"/>
        <end position="145"/>
    </location>
</feature>
<feature type="region of interest" description="Disordered" evidence="1">
    <location>
        <begin position="1"/>
        <end position="46"/>
    </location>
</feature>
<keyword evidence="2" id="KW-1133">Transmembrane helix</keyword>
<evidence type="ECO:0000256" key="2">
    <source>
        <dbReference type="SAM" id="Phobius"/>
    </source>
</evidence>
<accession>A0A9N9CJ49</accession>
<evidence type="ECO:0000256" key="1">
    <source>
        <dbReference type="SAM" id="MobiDB-lite"/>
    </source>
</evidence>
<dbReference type="EMBL" id="CAJVPV010006336">
    <property type="protein sequence ID" value="CAG8603423.1"/>
    <property type="molecule type" value="Genomic_DNA"/>
</dbReference>
<dbReference type="Proteomes" id="UP000789342">
    <property type="component" value="Unassembled WGS sequence"/>
</dbReference>
<name>A0A9N9CJ49_9GLOM</name>
<comment type="caution">
    <text evidence="3">The sequence shown here is derived from an EMBL/GenBank/DDBJ whole genome shotgun (WGS) entry which is preliminary data.</text>
</comment>
<dbReference type="OrthoDB" id="2414382at2759"/>